<keyword evidence="2" id="KW-0808">Transferase</keyword>
<dbReference type="Proteomes" id="UP000523079">
    <property type="component" value="Unassembled WGS sequence"/>
</dbReference>
<dbReference type="InterPro" id="IPR016181">
    <property type="entry name" value="Acyl_CoA_acyltransferase"/>
</dbReference>
<dbReference type="PANTHER" id="PTHR43792:SF1">
    <property type="entry name" value="N-ACETYLTRANSFERASE DOMAIN-CONTAINING PROTEIN"/>
    <property type="match status" value="1"/>
</dbReference>
<keyword evidence="3" id="KW-1185">Reference proteome</keyword>
<dbReference type="GO" id="GO:0016747">
    <property type="term" value="F:acyltransferase activity, transferring groups other than amino-acyl groups"/>
    <property type="evidence" value="ECO:0007669"/>
    <property type="project" value="InterPro"/>
</dbReference>
<reference evidence="2 3" key="1">
    <citation type="submission" date="2020-07" db="EMBL/GenBank/DDBJ databases">
        <title>Sequencing the genomes of 1000 actinobacteria strains.</title>
        <authorList>
            <person name="Klenk H.-P."/>
        </authorList>
    </citation>
    <scope>NUCLEOTIDE SEQUENCE [LARGE SCALE GENOMIC DNA]</scope>
    <source>
        <strain evidence="2 3">DSM 100723</strain>
    </source>
</reference>
<feature type="domain" description="N-acetyltransferase" evidence="1">
    <location>
        <begin position="11"/>
        <end position="100"/>
    </location>
</feature>
<accession>A0A7W3IS36</accession>
<dbReference type="InterPro" id="IPR051531">
    <property type="entry name" value="N-acetyltransferase"/>
</dbReference>
<sequence length="144" mass="14982">MIAGSVLSRELTGLGSWAVRVVLDGTPGPVIGTAGCTVLDADAWNLGYRFGPDAWGHGYASEAATAALDAAHRVRPDLPVTARALTSNPASLRVLARIGLVERWRGRSDEAAVADPTGALGVQRVVVADRELSDQLLTDLIALG</sequence>
<organism evidence="2 3">
    <name type="scientific">Microlunatus kandeliicorticis</name>
    <dbReference type="NCBI Taxonomy" id="1759536"/>
    <lineage>
        <taxon>Bacteria</taxon>
        <taxon>Bacillati</taxon>
        <taxon>Actinomycetota</taxon>
        <taxon>Actinomycetes</taxon>
        <taxon>Propionibacteriales</taxon>
        <taxon>Propionibacteriaceae</taxon>
        <taxon>Microlunatus</taxon>
    </lineage>
</organism>
<comment type="caution">
    <text evidence="2">The sequence shown here is derived from an EMBL/GenBank/DDBJ whole genome shotgun (WGS) entry which is preliminary data.</text>
</comment>
<dbReference type="AlphaFoldDB" id="A0A7W3IS36"/>
<evidence type="ECO:0000259" key="1">
    <source>
        <dbReference type="Pfam" id="PF13302"/>
    </source>
</evidence>
<dbReference type="Pfam" id="PF13302">
    <property type="entry name" value="Acetyltransf_3"/>
    <property type="match status" value="1"/>
</dbReference>
<proteinExistence type="predicted"/>
<dbReference type="Gene3D" id="3.40.630.30">
    <property type="match status" value="1"/>
</dbReference>
<gene>
    <name evidence="2" type="ORF">FHX74_001848</name>
</gene>
<evidence type="ECO:0000313" key="3">
    <source>
        <dbReference type="Proteomes" id="UP000523079"/>
    </source>
</evidence>
<dbReference type="PANTHER" id="PTHR43792">
    <property type="entry name" value="GNAT FAMILY, PUTATIVE (AFU_ORTHOLOGUE AFUA_3G00765)-RELATED-RELATED"/>
    <property type="match status" value="1"/>
</dbReference>
<name>A0A7W3IS36_9ACTN</name>
<dbReference type="SUPFAM" id="SSF55729">
    <property type="entry name" value="Acyl-CoA N-acyltransferases (Nat)"/>
    <property type="match status" value="1"/>
</dbReference>
<protein>
    <submittedName>
        <fullName evidence="2">RimJ/RimL family protein N-acetyltransferase</fullName>
    </submittedName>
</protein>
<evidence type="ECO:0000313" key="2">
    <source>
        <dbReference type="EMBL" id="MBA8794229.1"/>
    </source>
</evidence>
<dbReference type="InterPro" id="IPR000182">
    <property type="entry name" value="GNAT_dom"/>
</dbReference>
<dbReference type="EMBL" id="JACGWT010000003">
    <property type="protein sequence ID" value="MBA8794229.1"/>
    <property type="molecule type" value="Genomic_DNA"/>
</dbReference>